<dbReference type="RefSeq" id="WP_188714877.1">
    <property type="nucleotide sequence ID" value="NZ_BAABBD010000001.1"/>
</dbReference>
<accession>A0ABQ2K9L3</accession>
<comment type="caution">
    <text evidence="2">The sequence shown here is derived from an EMBL/GenBank/DDBJ whole genome shotgun (WGS) entry which is preliminary data.</text>
</comment>
<keyword evidence="3" id="KW-1185">Reference proteome</keyword>
<feature type="transmembrane region" description="Helical" evidence="1">
    <location>
        <begin position="33"/>
        <end position="53"/>
    </location>
</feature>
<proteinExistence type="predicted"/>
<evidence type="ECO:0000313" key="2">
    <source>
        <dbReference type="EMBL" id="GGN76960.1"/>
    </source>
</evidence>
<name>A0ABQ2K9L3_9MICO</name>
<dbReference type="Proteomes" id="UP000626982">
    <property type="component" value="Unassembled WGS sequence"/>
</dbReference>
<dbReference type="EMBL" id="BMLM01000001">
    <property type="protein sequence ID" value="GGN76960.1"/>
    <property type="molecule type" value="Genomic_DNA"/>
</dbReference>
<keyword evidence="1" id="KW-1133">Transmembrane helix</keyword>
<feature type="transmembrane region" description="Helical" evidence="1">
    <location>
        <begin position="271"/>
        <end position="289"/>
    </location>
</feature>
<keyword evidence="1" id="KW-0812">Transmembrane</keyword>
<feature type="transmembrane region" description="Helical" evidence="1">
    <location>
        <begin position="231"/>
        <end position="249"/>
    </location>
</feature>
<feature type="transmembrane region" description="Helical" evidence="1">
    <location>
        <begin position="200"/>
        <end position="224"/>
    </location>
</feature>
<feature type="transmembrane region" description="Helical" evidence="1">
    <location>
        <begin position="94"/>
        <end position="116"/>
    </location>
</feature>
<reference evidence="3" key="1">
    <citation type="journal article" date="2019" name="Int. J. Syst. Evol. Microbiol.">
        <title>The Global Catalogue of Microorganisms (GCM) 10K type strain sequencing project: providing services to taxonomists for standard genome sequencing and annotation.</title>
        <authorList>
            <consortium name="The Broad Institute Genomics Platform"/>
            <consortium name="The Broad Institute Genome Sequencing Center for Infectious Disease"/>
            <person name="Wu L."/>
            <person name="Ma J."/>
        </authorList>
    </citation>
    <scope>NUCLEOTIDE SEQUENCE [LARGE SCALE GENOMIC DNA]</scope>
    <source>
        <strain evidence="3">CGMCC 1.6960</strain>
    </source>
</reference>
<feature type="transmembrane region" description="Helical" evidence="1">
    <location>
        <begin position="122"/>
        <end position="140"/>
    </location>
</feature>
<feature type="transmembrane region" description="Helical" evidence="1">
    <location>
        <begin position="152"/>
        <end position="174"/>
    </location>
</feature>
<organism evidence="2 3">
    <name type="scientific">Agrococcus terreus</name>
    <dbReference type="NCBI Taxonomy" id="574649"/>
    <lineage>
        <taxon>Bacteria</taxon>
        <taxon>Bacillati</taxon>
        <taxon>Actinomycetota</taxon>
        <taxon>Actinomycetes</taxon>
        <taxon>Micrococcales</taxon>
        <taxon>Microbacteriaceae</taxon>
        <taxon>Agrococcus</taxon>
    </lineage>
</organism>
<feature type="transmembrane region" description="Helical" evidence="1">
    <location>
        <begin position="59"/>
        <end position="82"/>
    </location>
</feature>
<evidence type="ECO:0000313" key="3">
    <source>
        <dbReference type="Proteomes" id="UP000626982"/>
    </source>
</evidence>
<gene>
    <name evidence="2" type="ORF">GCM10010968_00940</name>
</gene>
<protein>
    <submittedName>
        <fullName evidence="2">Uncharacterized protein</fullName>
    </submittedName>
</protein>
<evidence type="ECO:0000256" key="1">
    <source>
        <dbReference type="SAM" id="Phobius"/>
    </source>
</evidence>
<keyword evidence="1" id="KW-0472">Membrane</keyword>
<sequence>MSALLDRLRPLPTPEDADALAAMQADRARSSRAWLLAGVVGAHAASSALFGALDRPTLPIAIGVALLAVALLGMGIAQSVLLVRAEPSRRGAQLSIGILVALGLAAAPLSGLLLIFLGIPIVMLPLAMAAVAIALIVRGVRRPGLRGAPGATLLGLAAVLAATALVAIDGLVLMPTTLMPDLPLGEAYALLAASGEDHGIAWIVNVSAAWMVASALLAVGLWMAGVEDGAALGWMLAAGAAVLVARPVAEFGLGMSIGDVGYSGGMSIADAPLWLLTTALAAAASWLLLGRPRDRDLPEAPAADPA</sequence>